<keyword evidence="2" id="KW-1185">Reference proteome</keyword>
<evidence type="ECO:0000313" key="2">
    <source>
        <dbReference type="Proteomes" id="UP000253094"/>
    </source>
</evidence>
<dbReference type="OrthoDB" id="2911799at2"/>
<organism evidence="1 2">
    <name type="scientific">Sphaerisporangium album</name>
    <dbReference type="NCBI Taxonomy" id="509200"/>
    <lineage>
        <taxon>Bacteria</taxon>
        <taxon>Bacillati</taxon>
        <taxon>Actinomycetota</taxon>
        <taxon>Actinomycetes</taxon>
        <taxon>Streptosporangiales</taxon>
        <taxon>Streptosporangiaceae</taxon>
        <taxon>Sphaerisporangium</taxon>
    </lineage>
</organism>
<dbReference type="RefSeq" id="WP_114029159.1">
    <property type="nucleotide sequence ID" value="NZ_QOIL01000006.1"/>
</dbReference>
<accession>A0A367FN19</accession>
<reference evidence="1 2" key="1">
    <citation type="submission" date="2018-06" db="EMBL/GenBank/DDBJ databases">
        <title>Sphaerisporangium craniellae sp. nov., isolated from a marine sponge in the South China Sea.</title>
        <authorList>
            <person name="Li L."/>
        </authorList>
    </citation>
    <scope>NUCLEOTIDE SEQUENCE [LARGE SCALE GENOMIC DNA]</scope>
    <source>
        <strain evidence="1 2">CCTCC AA 208026</strain>
    </source>
</reference>
<sequence>MRIEYDRENDVAYVYLAGHIGPGEAASQVPVEGEGLRGDVILDLDADGFLLGVEVIGASRVLRPGLLAQARDISGDDDSA</sequence>
<comment type="caution">
    <text evidence="1">The sequence shown here is derived from an EMBL/GenBank/DDBJ whole genome shotgun (WGS) entry which is preliminary data.</text>
</comment>
<name>A0A367FN19_9ACTN</name>
<proteinExistence type="predicted"/>
<evidence type="ECO:0000313" key="1">
    <source>
        <dbReference type="EMBL" id="RCG31025.1"/>
    </source>
</evidence>
<protein>
    <submittedName>
        <fullName evidence="1">DUF2283 domain-containing protein</fullName>
    </submittedName>
</protein>
<dbReference type="EMBL" id="QOIL01000006">
    <property type="protein sequence ID" value="RCG31025.1"/>
    <property type="molecule type" value="Genomic_DNA"/>
</dbReference>
<gene>
    <name evidence="1" type="ORF">DQ384_13860</name>
</gene>
<dbReference type="AlphaFoldDB" id="A0A367FN19"/>
<dbReference type="InterPro" id="IPR019270">
    <property type="entry name" value="DUF2283"/>
</dbReference>
<dbReference type="Proteomes" id="UP000253094">
    <property type="component" value="Unassembled WGS sequence"/>
</dbReference>
<dbReference type="Pfam" id="PF10049">
    <property type="entry name" value="DUF2283"/>
    <property type="match status" value="1"/>
</dbReference>